<evidence type="ECO:0000256" key="2">
    <source>
        <dbReference type="ARBA" id="ARBA00023125"/>
    </source>
</evidence>
<dbReference type="Gene3D" id="1.20.120.530">
    <property type="entry name" value="GntR ligand-binding domain-like"/>
    <property type="match status" value="1"/>
</dbReference>
<dbReference type="Pfam" id="PF00392">
    <property type="entry name" value="GntR"/>
    <property type="match status" value="1"/>
</dbReference>
<dbReference type="PANTHER" id="PTHR43537:SF39">
    <property type="entry name" value="HTH-TYPE TRANSCRIPTIONAL REGULATOR MCBR"/>
    <property type="match status" value="1"/>
</dbReference>
<name>A0ABT2ZCZ6_9RHOB</name>
<dbReference type="SMART" id="SM00895">
    <property type="entry name" value="FCD"/>
    <property type="match status" value="1"/>
</dbReference>
<dbReference type="InterPro" id="IPR036390">
    <property type="entry name" value="WH_DNA-bd_sf"/>
</dbReference>
<keyword evidence="6" id="KW-1185">Reference proteome</keyword>
<dbReference type="SUPFAM" id="SSF46785">
    <property type="entry name" value="Winged helix' DNA-binding domain"/>
    <property type="match status" value="1"/>
</dbReference>
<dbReference type="RefSeq" id="WP_263734597.1">
    <property type="nucleotide sequence ID" value="NZ_JAOWKY010000002.1"/>
</dbReference>
<keyword evidence="2" id="KW-0238">DNA-binding</keyword>
<evidence type="ECO:0000313" key="6">
    <source>
        <dbReference type="Proteomes" id="UP001652542"/>
    </source>
</evidence>
<dbReference type="InterPro" id="IPR000524">
    <property type="entry name" value="Tscrpt_reg_HTH_GntR"/>
</dbReference>
<dbReference type="SUPFAM" id="SSF48008">
    <property type="entry name" value="GntR ligand-binding domain-like"/>
    <property type="match status" value="1"/>
</dbReference>
<keyword evidence="3" id="KW-0804">Transcription</keyword>
<feature type="domain" description="HTH gntR-type" evidence="4">
    <location>
        <begin position="12"/>
        <end position="79"/>
    </location>
</feature>
<proteinExistence type="predicted"/>
<dbReference type="EMBL" id="JAOWKY010000002">
    <property type="protein sequence ID" value="MCV2868938.1"/>
    <property type="molecule type" value="Genomic_DNA"/>
</dbReference>
<comment type="caution">
    <text evidence="5">The sequence shown here is derived from an EMBL/GenBank/DDBJ whole genome shotgun (WGS) entry which is preliminary data.</text>
</comment>
<dbReference type="InterPro" id="IPR036388">
    <property type="entry name" value="WH-like_DNA-bd_sf"/>
</dbReference>
<dbReference type="Proteomes" id="UP001652542">
    <property type="component" value="Unassembled WGS sequence"/>
</dbReference>
<evidence type="ECO:0000259" key="4">
    <source>
        <dbReference type="PROSITE" id="PS50949"/>
    </source>
</evidence>
<accession>A0ABT2ZCZ6</accession>
<dbReference type="PANTHER" id="PTHR43537">
    <property type="entry name" value="TRANSCRIPTIONAL REGULATOR, GNTR FAMILY"/>
    <property type="match status" value="1"/>
</dbReference>
<dbReference type="InterPro" id="IPR008920">
    <property type="entry name" value="TF_FadR/GntR_C"/>
</dbReference>
<sequence>MPAPRIAKIDQSKLRENVYYALRDAFTRGEFAPGDIVSLRILSDQLGTSMTPVREAVRRLVAEGALIDTPSRTLMVPPFDSNRMQDLKKARLALESLVLEQAMDRISADKIDEMEAILAAEPRGGDTTPDLQQNYDFHFALYRQSGSEVLLPLVEALWLQYGAYLNLIIHHQDAGKIDQHKHHNEIIHALRQGDRAAAQRALAADIERSFQVIASDGGQRVSR</sequence>
<keyword evidence="1" id="KW-0805">Transcription regulation</keyword>
<dbReference type="Gene3D" id="1.10.10.10">
    <property type="entry name" value="Winged helix-like DNA-binding domain superfamily/Winged helix DNA-binding domain"/>
    <property type="match status" value="1"/>
</dbReference>
<protein>
    <submittedName>
        <fullName evidence="5">GntR family transcriptional regulator</fullName>
    </submittedName>
</protein>
<dbReference type="Pfam" id="PF07729">
    <property type="entry name" value="FCD"/>
    <property type="match status" value="1"/>
</dbReference>
<dbReference type="PROSITE" id="PS50949">
    <property type="entry name" value="HTH_GNTR"/>
    <property type="match status" value="1"/>
</dbReference>
<evidence type="ECO:0000313" key="5">
    <source>
        <dbReference type="EMBL" id="MCV2868938.1"/>
    </source>
</evidence>
<dbReference type="InterPro" id="IPR011711">
    <property type="entry name" value="GntR_C"/>
</dbReference>
<evidence type="ECO:0000256" key="1">
    <source>
        <dbReference type="ARBA" id="ARBA00023015"/>
    </source>
</evidence>
<dbReference type="SMART" id="SM00345">
    <property type="entry name" value="HTH_GNTR"/>
    <property type="match status" value="1"/>
</dbReference>
<organism evidence="5 6">
    <name type="scientific">Albidovulum marisflavi</name>
    <dbReference type="NCBI Taxonomy" id="2984159"/>
    <lineage>
        <taxon>Bacteria</taxon>
        <taxon>Pseudomonadati</taxon>
        <taxon>Pseudomonadota</taxon>
        <taxon>Alphaproteobacteria</taxon>
        <taxon>Rhodobacterales</taxon>
        <taxon>Paracoccaceae</taxon>
        <taxon>Albidovulum</taxon>
    </lineage>
</organism>
<gene>
    <name evidence="5" type="ORF">OEW28_09880</name>
</gene>
<evidence type="ECO:0000256" key="3">
    <source>
        <dbReference type="ARBA" id="ARBA00023163"/>
    </source>
</evidence>
<reference evidence="5 6" key="1">
    <citation type="submission" date="2022-10" db="EMBL/GenBank/DDBJ databases">
        <title>Defluviimonas sp. nov., isolated from ocean surface water.</title>
        <authorList>
            <person name="He W."/>
            <person name="Wang L."/>
            <person name="Zhang D.-F."/>
        </authorList>
    </citation>
    <scope>NUCLEOTIDE SEQUENCE [LARGE SCALE GENOMIC DNA]</scope>
    <source>
        <strain evidence="5 6">WL0002</strain>
    </source>
</reference>